<feature type="compositionally biased region" description="Basic and acidic residues" evidence="1">
    <location>
        <begin position="1"/>
        <end position="13"/>
    </location>
</feature>
<dbReference type="HOGENOM" id="CLU_2704424_0_0_1"/>
<organism evidence="2 3">
    <name type="scientific">Aureobasidium subglaciale (strain EXF-2481)</name>
    <name type="common">Aureobasidium pullulans var. subglaciale</name>
    <dbReference type="NCBI Taxonomy" id="1043005"/>
    <lineage>
        <taxon>Eukaryota</taxon>
        <taxon>Fungi</taxon>
        <taxon>Dikarya</taxon>
        <taxon>Ascomycota</taxon>
        <taxon>Pezizomycotina</taxon>
        <taxon>Dothideomycetes</taxon>
        <taxon>Dothideomycetidae</taxon>
        <taxon>Dothideales</taxon>
        <taxon>Saccotheciaceae</taxon>
        <taxon>Aureobasidium</taxon>
    </lineage>
</organism>
<dbReference type="AlphaFoldDB" id="A0A074YDH1"/>
<sequence length="73" mass="8038">MQCRHRSEKESRPSVKLSLEAPESSPTHPPKDARNSPKPHHGTSSTISSTKLCPLEQKKGLAGNRTRDHSQLA</sequence>
<evidence type="ECO:0000256" key="1">
    <source>
        <dbReference type="SAM" id="MobiDB-lite"/>
    </source>
</evidence>
<keyword evidence="3" id="KW-1185">Reference proteome</keyword>
<proteinExistence type="predicted"/>
<evidence type="ECO:0000313" key="3">
    <source>
        <dbReference type="Proteomes" id="UP000030641"/>
    </source>
</evidence>
<dbReference type="Proteomes" id="UP000030641">
    <property type="component" value="Unassembled WGS sequence"/>
</dbReference>
<reference evidence="2 3" key="1">
    <citation type="journal article" date="2014" name="BMC Genomics">
        <title>Genome sequencing of four Aureobasidium pullulans varieties: biotechnological potential, stress tolerance, and description of new species.</title>
        <authorList>
            <person name="Gostin Ar C."/>
            <person name="Ohm R.A."/>
            <person name="Kogej T."/>
            <person name="Sonjak S."/>
            <person name="Turk M."/>
            <person name="Zajc J."/>
            <person name="Zalar P."/>
            <person name="Grube M."/>
            <person name="Sun H."/>
            <person name="Han J."/>
            <person name="Sharma A."/>
            <person name="Chiniquy J."/>
            <person name="Ngan C.Y."/>
            <person name="Lipzen A."/>
            <person name="Barry K."/>
            <person name="Grigoriev I.V."/>
            <person name="Gunde-Cimerman N."/>
        </authorList>
    </citation>
    <scope>NUCLEOTIDE SEQUENCE [LARGE SCALE GENOMIC DNA]</scope>
    <source>
        <strain evidence="2 3">EXF-2481</strain>
    </source>
</reference>
<name>A0A074YDH1_AURSE</name>
<dbReference type="InParanoid" id="A0A074YDH1"/>
<feature type="compositionally biased region" description="Polar residues" evidence="1">
    <location>
        <begin position="42"/>
        <end position="51"/>
    </location>
</feature>
<dbReference type="GeneID" id="25366831"/>
<evidence type="ECO:0000313" key="2">
    <source>
        <dbReference type="EMBL" id="KEQ94099.1"/>
    </source>
</evidence>
<dbReference type="RefSeq" id="XP_013342574.1">
    <property type="nucleotide sequence ID" value="XM_013487120.1"/>
</dbReference>
<dbReference type="EMBL" id="KL584763">
    <property type="protein sequence ID" value="KEQ94099.1"/>
    <property type="molecule type" value="Genomic_DNA"/>
</dbReference>
<accession>A0A074YDH1</accession>
<feature type="region of interest" description="Disordered" evidence="1">
    <location>
        <begin position="1"/>
        <end position="73"/>
    </location>
</feature>
<gene>
    <name evidence="2" type="ORF">AUEXF2481DRAFT_41290</name>
</gene>
<protein>
    <submittedName>
        <fullName evidence="2">Uncharacterized protein</fullName>
    </submittedName>
</protein>